<name>A0A1A2RX90_9MYCO</name>
<dbReference type="InterPro" id="IPR011008">
    <property type="entry name" value="Dimeric_a/b-barrel"/>
</dbReference>
<protein>
    <recommendedName>
        <fullName evidence="1">NIPSNAP domain-containing protein</fullName>
    </recommendedName>
</protein>
<gene>
    <name evidence="2" type="ORF">A5685_08250</name>
</gene>
<dbReference type="InterPro" id="IPR012577">
    <property type="entry name" value="NIPSNAP"/>
</dbReference>
<comment type="caution">
    <text evidence="2">The sequence shown here is derived from an EMBL/GenBank/DDBJ whole genome shotgun (WGS) entry which is preliminary data.</text>
</comment>
<sequence length="112" mass="12433">MASDTRIFELRTYEAVPGKIDKLVSRIGDHAAALFEKHGMTNIGFWVQTDDDGKPTDTLIYVVAHASREAAKKSWEAFWADPEWTAARSSGEQVTAGATSVFIKPTEFSKLR</sequence>
<evidence type="ECO:0000259" key="1">
    <source>
        <dbReference type="Pfam" id="PF07978"/>
    </source>
</evidence>
<proteinExistence type="predicted"/>
<dbReference type="Proteomes" id="UP000093861">
    <property type="component" value="Unassembled WGS sequence"/>
</dbReference>
<evidence type="ECO:0000313" key="3">
    <source>
        <dbReference type="Proteomes" id="UP000093861"/>
    </source>
</evidence>
<evidence type="ECO:0000313" key="2">
    <source>
        <dbReference type="EMBL" id="OBH56370.1"/>
    </source>
</evidence>
<accession>A0A1A2RX90</accession>
<dbReference type="RefSeq" id="WP_064953189.1">
    <property type="nucleotide sequence ID" value="NZ_LZJS01000128.1"/>
</dbReference>
<feature type="domain" description="NIPSNAP" evidence="1">
    <location>
        <begin position="8"/>
        <end position="110"/>
    </location>
</feature>
<dbReference type="EMBL" id="LZJS01000128">
    <property type="protein sequence ID" value="OBH56370.1"/>
    <property type="molecule type" value="Genomic_DNA"/>
</dbReference>
<organism evidence="2 3">
    <name type="scientific">Mycobacterium colombiense</name>
    <dbReference type="NCBI Taxonomy" id="339268"/>
    <lineage>
        <taxon>Bacteria</taxon>
        <taxon>Bacillati</taxon>
        <taxon>Actinomycetota</taxon>
        <taxon>Actinomycetes</taxon>
        <taxon>Mycobacteriales</taxon>
        <taxon>Mycobacteriaceae</taxon>
        <taxon>Mycobacterium</taxon>
        <taxon>Mycobacterium avium complex (MAC)</taxon>
    </lineage>
</organism>
<dbReference type="Pfam" id="PF07978">
    <property type="entry name" value="NIPSNAP"/>
    <property type="match status" value="1"/>
</dbReference>
<dbReference type="AlphaFoldDB" id="A0A1A2RX90"/>
<dbReference type="SUPFAM" id="SSF54909">
    <property type="entry name" value="Dimeric alpha+beta barrel"/>
    <property type="match status" value="1"/>
</dbReference>
<dbReference type="Gene3D" id="3.30.70.100">
    <property type="match status" value="1"/>
</dbReference>
<reference evidence="2 3" key="1">
    <citation type="submission" date="2016-06" db="EMBL/GenBank/DDBJ databases">
        <authorList>
            <person name="Kjaerup R.B."/>
            <person name="Dalgaard T.S."/>
            <person name="Juul-Madsen H.R."/>
        </authorList>
    </citation>
    <scope>NUCLEOTIDE SEQUENCE [LARGE SCALE GENOMIC DNA]</scope>
    <source>
        <strain evidence="2 3">E2464</strain>
    </source>
</reference>